<evidence type="ECO:0000256" key="1">
    <source>
        <dbReference type="SAM" id="MobiDB-lite"/>
    </source>
</evidence>
<dbReference type="AlphaFoldDB" id="B7VPG6"/>
<name>B7VPG6_VIBA3</name>
<dbReference type="HOGENOM" id="CLU_2605151_0_0_6"/>
<feature type="region of interest" description="Disordered" evidence="1">
    <location>
        <begin position="59"/>
        <end position="79"/>
    </location>
</feature>
<gene>
    <name evidence="2" type="ordered locus">VS_1731</name>
</gene>
<accession>B7VPG6</accession>
<evidence type="ECO:0000313" key="3">
    <source>
        <dbReference type="Proteomes" id="UP000009100"/>
    </source>
</evidence>
<proteinExistence type="predicted"/>
<organism evidence="2 3">
    <name type="scientific">Vibrio atlanticus (strain LGP32)</name>
    <name type="common">Vibrio splendidus (strain Mel32)</name>
    <dbReference type="NCBI Taxonomy" id="575788"/>
    <lineage>
        <taxon>Bacteria</taxon>
        <taxon>Pseudomonadati</taxon>
        <taxon>Pseudomonadota</taxon>
        <taxon>Gammaproteobacteria</taxon>
        <taxon>Vibrionales</taxon>
        <taxon>Vibrionaceae</taxon>
        <taxon>Vibrio</taxon>
    </lineage>
</organism>
<dbReference type="EMBL" id="FM954972">
    <property type="protein sequence ID" value="CAV18916.1"/>
    <property type="molecule type" value="Genomic_DNA"/>
</dbReference>
<evidence type="ECO:0000313" key="2">
    <source>
        <dbReference type="EMBL" id="CAV18916.1"/>
    </source>
</evidence>
<dbReference type="Proteomes" id="UP000009100">
    <property type="component" value="Chromosome 1"/>
</dbReference>
<dbReference type="KEGG" id="vsp:VS_1731"/>
<sequence length="79" mass="9531">MQLQLLLCKLTLSRKHRHQRNTDIKETQTSEQNGTPKRIIDVCIETRQQKLYEARRDQYEQENDSQEIGEPTVHYNRFT</sequence>
<dbReference type="STRING" id="575788.VS_1731"/>
<reference evidence="2 3" key="1">
    <citation type="submission" date="2009-02" db="EMBL/GenBank/DDBJ databases">
        <title>Vibrio splendidus str. LGP32 complete genome.</title>
        <authorList>
            <person name="Mazel D."/>
            <person name="Le Roux F."/>
        </authorList>
    </citation>
    <scope>NUCLEOTIDE SEQUENCE [LARGE SCALE GENOMIC DNA]</scope>
    <source>
        <strain evidence="2 3">LGP32</strain>
    </source>
</reference>
<protein>
    <submittedName>
        <fullName evidence="2">Uncharacterized protein</fullName>
    </submittedName>
</protein>